<dbReference type="GO" id="GO:0051787">
    <property type="term" value="F:misfolded protein binding"/>
    <property type="evidence" value="ECO:0007669"/>
    <property type="project" value="TreeGrafter"/>
</dbReference>
<evidence type="ECO:0000256" key="1">
    <source>
        <dbReference type="ARBA" id="ARBA00023186"/>
    </source>
</evidence>
<evidence type="ECO:0000259" key="3">
    <source>
        <dbReference type="PROSITE" id="PS50076"/>
    </source>
</evidence>
<dbReference type="GO" id="GO:0005783">
    <property type="term" value="C:endoplasmic reticulum"/>
    <property type="evidence" value="ECO:0007669"/>
    <property type="project" value="TreeGrafter"/>
</dbReference>
<dbReference type="EMBL" id="GL870878">
    <property type="protein sequence ID" value="EIJ88584.1"/>
    <property type="molecule type" value="Genomic_DNA"/>
</dbReference>
<organism evidence="4 5">
    <name type="scientific">Nematocida parisii (strain ERTm3)</name>
    <name type="common">Nematode killer fungus</name>
    <dbReference type="NCBI Taxonomy" id="935791"/>
    <lineage>
        <taxon>Eukaryota</taxon>
        <taxon>Fungi</taxon>
        <taxon>Fungi incertae sedis</taxon>
        <taxon>Microsporidia</taxon>
        <taxon>Nematocida</taxon>
    </lineage>
</organism>
<evidence type="ECO:0000313" key="4">
    <source>
        <dbReference type="EMBL" id="EIJ88584.1"/>
    </source>
</evidence>
<feature type="transmembrane region" description="Helical" evidence="2">
    <location>
        <begin position="186"/>
        <end position="208"/>
    </location>
</feature>
<dbReference type="InterPro" id="IPR001623">
    <property type="entry name" value="DnaJ_domain"/>
</dbReference>
<accession>I3EH87</accession>
<keyword evidence="2" id="KW-0812">Transmembrane</keyword>
<dbReference type="PROSITE" id="PS00636">
    <property type="entry name" value="DNAJ_1"/>
    <property type="match status" value="1"/>
</dbReference>
<dbReference type="HOGENOM" id="CLU_780958_0_0_1"/>
<proteinExistence type="predicted"/>
<sequence>MDRTEVQTNGDSLYTLLEISKTASNEEVRMAYKKAAKKTHPDAHFSVPGKFEEVNMAYSILANKKQRILYNMFGDNILPLLTEKRYSDYIDLIITKRFMSVFIVSLTLLLLCTVFYPYMILLAGVHVLPYFTLTLIPHVLLYTLIISIVYTVCSPDVKHRVISHTVVTALILVQCVVSALYIDGLISTQCIIYTGACTEAGYIASEVLKTYQYMSINSWLFICRRTCDSVLSLLYILCVMNRVAISGLLLTGTSPYLRIVPVSAYALVFLMKYKYSAVSAVLVSGGVCVCGALIVFLSHGEIGVIGWSVVLGMFCVSVVLAGYLMYKIFNLIGKAAWSSITVLEKYRIERVPLRV</sequence>
<dbReference type="AlphaFoldDB" id="I3EH87"/>
<dbReference type="PANTHER" id="PTHR44360">
    <property type="entry name" value="DNAJ HOMOLOG SUBFAMILY B MEMBER 9"/>
    <property type="match status" value="1"/>
</dbReference>
<dbReference type="InParanoid" id="I3EH87"/>
<dbReference type="GO" id="GO:0051087">
    <property type="term" value="F:protein-folding chaperone binding"/>
    <property type="evidence" value="ECO:0007669"/>
    <property type="project" value="TreeGrafter"/>
</dbReference>
<keyword evidence="2" id="KW-1133">Transmembrane helix</keyword>
<dbReference type="InterPro" id="IPR036869">
    <property type="entry name" value="J_dom_sf"/>
</dbReference>
<protein>
    <recommendedName>
        <fullName evidence="3">J domain-containing protein</fullName>
    </recommendedName>
</protein>
<keyword evidence="2" id="KW-0472">Membrane</keyword>
<dbReference type="PRINTS" id="PR00625">
    <property type="entry name" value="JDOMAIN"/>
</dbReference>
<dbReference type="SMART" id="SM00271">
    <property type="entry name" value="DnaJ"/>
    <property type="match status" value="1"/>
</dbReference>
<feature type="transmembrane region" description="Helical" evidence="2">
    <location>
        <begin position="161"/>
        <end position="180"/>
    </location>
</feature>
<dbReference type="InterPro" id="IPR051948">
    <property type="entry name" value="Hsp70_co-chaperone_J-domain"/>
</dbReference>
<dbReference type="CDD" id="cd06257">
    <property type="entry name" value="DnaJ"/>
    <property type="match status" value="1"/>
</dbReference>
<gene>
    <name evidence="4" type="ORF">NEQG_01274</name>
</gene>
<dbReference type="InterPro" id="IPR018253">
    <property type="entry name" value="DnaJ_domain_CS"/>
</dbReference>
<reference evidence="4" key="1">
    <citation type="submission" date="2011-01" db="EMBL/GenBank/DDBJ databases">
        <title>The Genome Sequence of Nematocida parisii strain ERTm3.</title>
        <authorList>
            <consortium name="The Broad Institute Genome Sequencing Platform"/>
            <consortium name="The Broad Institute Genome Sequencing Center for Infectious Disease"/>
            <person name="Cuomo C."/>
            <person name="Troemel E."/>
            <person name="Young S.K."/>
            <person name="Zeng Q."/>
            <person name="Gargeya S."/>
            <person name="Fitzgerald M."/>
            <person name="Haas B."/>
            <person name="Abouelleil A."/>
            <person name="Alvarado L."/>
            <person name="Arachchi H.M."/>
            <person name="Berlin A."/>
            <person name="Chapman S.B."/>
            <person name="Gearin G."/>
            <person name="Goldberg J."/>
            <person name="Griggs A."/>
            <person name="Gujja S."/>
            <person name="Hansen M."/>
            <person name="Heiman D."/>
            <person name="Howarth C."/>
            <person name="Larimer J."/>
            <person name="Lui A."/>
            <person name="MacDonald P.J.P."/>
            <person name="McCowen C."/>
            <person name="Montmayeur A."/>
            <person name="Murphy C."/>
            <person name="Neiman D."/>
            <person name="Pearson M."/>
            <person name="Priest M."/>
            <person name="Roberts A."/>
            <person name="Saif S."/>
            <person name="Shea T."/>
            <person name="Sisk P."/>
            <person name="Stolte C."/>
            <person name="Sykes S."/>
            <person name="Wortman J."/>
            <person name="Nusbaum C."/>
            <person name="Birren B."/>
        </authorList>
    </citation>
    <scope>NUCLEOTIDE SEQUENCE</scope>
    <source>
        <strain evidence="4">ERTm3</strain>
    </source>
</reference>
<dbReference type="PANTHER" id="PTHR44360:SF1">
    <property type="entry name" value="DNAJ HOMOLOG SUBFAMILY B MEMBER 9"/>
    <property type="match status" value="1"/>
</dbReference>
<dbReference type="PROSITE" id="PS50076">
    <property type="entry name" value="DNAJ_2"/>
    <property type="match status" value="1"/>
</dbReference>
<name>I3EH87_NEMP3</name>
<dbReference type="SUPFAM" id="SSF46565">
    <property type="entry name" value="Chaperone J-domain"/>
    <property type="match status" value="1"/>
</dbReference>
<feature type="transmembrane region" description="Helical" evidence="2">
    <location>
        <begin position="98"/>
        <end position="121"/>
    </location>
</feature>
<dbReference type="Pfam" id="PF00226">
    <property type="entry name" value="DnaJ"/>
    <property type="match status" value="1"/>
</dbReference>
<dbReference type="OrthoDB" id="10250354at2759"/>
<keyword evidence="1" id="KW-0143">Chaperone</keyword>
<dbReference type="STRING" id="935791.I3EH87"/>
<feature type="transmembrane region" description="Helical" evidence="2">
    <location>
        <begin position="304"/>
        <end position="326"/>
    </location>
</feature>
<feature type="domain" description="J" evidence="3">
    <location>
        <begin position="12"/>
        <end position="74"/>
    </location>
</feature>
<dbReference type="Proteomes" id="UP000002872">
    <property type="component" value="Unassembled WGS sequence"/>
</dbReference>
<feature type="transmembrane region" description="Helical" evidence="2">
    <location>
        <begin position="127"/>
        <end position="149"/>
    </location>
</feature>
<dbReference type="GO" id="GO:0036503">
    <property type="term" value="P:ERAD pathway"/>
    <property type="evidence" value="ECO:0007669"/>
    <property type="project" value="TreeGrafter"/>
</dbReference>
<feature type="transmembrane region" description="Helical" evidence="2">
    <location>
        <begin position="280"/>
        <end position="298"/>
    </location>
</feature>
<evidence type="ECO:0000313" key="5">
    <source>
        <dbReference type="Proteomes" id="UP000002872"/>
    </source>
</evidence>
<feature type="transmembrane region" description="Helical" evidence="2">
    <location>
        <begin position="229"/>
        <end position="250"/>
    </location>
</feature>
<dbReference type="Gene3D" id="1.10.287.110">
    <property type="entry name" value="DnaJ domain"/>
    <property type="match status" value="1"/>
</dbReference>
<dbReference type="OMA" id="HMEITTW"/>
<evidence type="ECO:0000256" key="2">
    <source>
        <dbReference type="SAM" id="Phobius"/>
    </source>
</evidence>
<dbReference type="VEuPathDB" id="MicrosporidiaDB:NEQG_01274"/>
<keyword evidence="5" id="KW-1185">Reference proteome</keyword>